<dbReference type="RefSeq" id="XP_062725773.1">
    <property type="nucleotide sequence ID" value="XM_062862594.1"/>
</dbReference>
<dbReference type="Proteomes" id="UP001273166">
    <property type="component" value="Unassembled WGS sequence"/>
</dbReference>
<reference evidence="2" key="2">
    <citation type="submission" date="2023-06" db="EMBL/GenBank/DDBJ databases">
        <authorList>
            <consortium name="Lawrence Berkeley National Laboratory"/>
            <person name="Mondo S.J."/>
            <person name="Hensen N."/>
            <person name="Bonometti L."/>
            <person name="Westerberg I."/>
            <person name="Brannstrom I.O."/>
            <person name="Guillou S."/>
            <person name="Cros-Aarteil S."/>
            <person name="Calhoun S."/>
            <person name="Haridas S."/>
            <person name="Kuo A."/>
            <person name="Pangilinan J."/>
            <person name="Riley R."/>
            <person name="Labutti K."/>
            <person name="Andreopoulos B."/>
            <person name="Lipzen A."/>
            <person name="Chen C."/>
            <person name="Yanf M."/>
            <person name="Daum C."/>
            <person name="Ng V."/>
            <person name="Clum A."/>
            <person name="Steindorff A."/>
            <person name="Ohm R."/>
            <person name="Martin F."/>
            <person name="Silar P."/>
            <person name="Natvig D."/>
            <person name="Lalanne C."/>
            <person name="Gautier V."/>
            <person name="Ament-Velasquez S.L."/>
            <person name="Kruys A."/>
            <person name="Hutchinson M.I."/>
            <person name="Powell A.J."/>
            <person name="Barry K."/>
            <person name="Miller A.N."/>
            <person name="Grigoriev I.V."/>
            <person name="Debuchy R."/>
            <person name="Gladieux P."/>
            <person name="Thoren M.H."/>
            <person name="Johannesson H."/>
        </authorList>
    </citation>
    <scope>NUCLEOTIDE SEQUENCE</scope>
    <source>
        <strain evidence="2">CBS 333.67</strain>
    </source>
</reference>
<feature type="compositionally biased region" description="Basic residues" evidence="1">
    <location>
        <begin position="475"/>
        <end position="490"/>
    </location>
</feature>
<feature type="compositionally biased region" description="Polar residues" evidence="1">
    <location>
        <begin position="138"/>
        <end position="147"/>
    </location>
</feature>
<evidence type="ECO:0000313" key="2">
    <source>
        <dbReference type="EMBL" id="KAK3309993.1"/>
    </source>
</evidence>
<accession>A0AAJ0M5M7</accession>
<dbReference type="EMBL" id="JAUDZG010000001">
    <property type="protein sequence ID" value="KAK3309993.1"/>
    <property type="molecule type" value="Genomic_DNA"/>
</dbReference>
<feature type="region of interest" description="Disordered" evidence="1">
    <location>
        <begin position="78"/>
        <end position="220"/>
    </location>
</feature>
<proteinExistence type="predicted"/>
<gene>
    <name evidence="2" type="ORF">B0T15DRAFT_20305</name>
</gene>
<reference evidence="2" key="1">
    <citation type="journal article" date="2023" name="Mol. Phylogenet. Evol.">
        <title>Genome-scale phylogeny and comparative genomics of the fungal order Sordariales.</title>
        <authorList>
            <person name="Hensen N."/>
            <person name="Bonometti L."/>
            <person name="Westerberg I."/>
            <person name="Brannstrom I.O."/>
            <person name="Guillou S."/>
            <person name="Cros-Aarteil S."/>
            <person name="Calhoun S."/>
            <person name="Haridas S."/>
            <person name="Kuo A."/>
            <person name="Mondo S."/>
            <person name="Pangilinan J."/>
            <person name="Riley R."/>
            <person name="LaButti K."/>
            <person name="Andreopoulos B."/>
            <person name="Lipzen A."/>
            <person name="Chen C."/>
            <person name="Yan M."/>
            <person name="Daum C."/>
            <person name="Ng V."/>
            <person name="Clum A."/>
            <person name="Steindorff A."/>
            <person name="Ohm R.A."/>
            <person name="Martin F."/>
            <person name="Silar P."/>
            <person name="Natvig D.O."/>
            <person name="Lalanne C."/>
            <person name="Gautier V."/>
            <person name="Ament-Velasquez S.L."/>
            <person name="Kruys A."/>
            <person name="Hutchinson M.I."/>
            <person name="Powell A.J."/>
            <person name="Barry K."/>
            <person name="Miller A.N."/>
            <person name="Grigoriev I.V."/>
            <person name="Debuchy R."/>
            <person name="Gladieux P."/>
            <person name="Hiltunen Thoren M."/>
            <person name="Johannesson H."/>
        </authorList>
    </citation>
    <scope>NUCLEOTIDE SEQUENCE</scope>
    <source>
        <strain evidence="2">CBS 333.67</strain>
    </source>
</reference>
<name>A0AAJ0M5M7_9PEZI</name>
<feature type="region of interest" description="Disordered" evidence="1">
    <location>
        <begin position="372"/>
        <end position="412"/>
    </location>
</feature>
<dbReference type="GeneID" id="87881423"/>
<feature type="compositionally biased region" description="Low complexity" evidence="1">
    <location>
        <begin position="156"/>
        <end position="177"/>
    </location>
</feature>
<organism evidence="2 3">
    <name type="scientific">Chaetomium strumarium</name>
    <dbReference type="NCBI Taxonomy" id="1170767"/>
    <lineage>
        <taxon>Eukaryota</taxon>
        <taxon>Fungi</taxon>
        <taxon>Dikarya</taxon>
        <taxon>Ascomycota</taxon>
        <taxon>Pezizomycotina</taxon>
        <taxon>Sordariomycetes</taxon>
        <taxon>Sordariomycetidae</taxon>
        <taxon>Sordariales</taxon>
        <taxon>Chaetomiaceae</taxon>
        <taxon>Chaetomium</taxon>
    </lineage>
</organism>
<feature type="compositionally biased region" description="Basic and acidic residues" evidence="1">
    <location>
        <begin position="178"/>
        <end position="194"/>
    </location>
</feature>
<protein>
    <submittedName>
        <fullName evidence="2">Uncharacterized protein</fullName>
    </submittedName>
</protein>
<keyword evidence="3" id="KW-1185">Reference proteome</keyword>
<evidence type="ECO:0000313" key="3">
    <source>
        <dbReference type="Proteomes" id="UP001273166"/>
    </source>
</evidence>
<sequence length="648" mass="70251">MTQHSGPATLPRGFRCPDYEMPRTPEPFPQLEDAQIPSPPKPRLKLRRRVASQLAAPTQQFLASVAAADVPIPSIEEPEIASDDFDMSGPNPFPQFRCDEEEEDLRFLRPRPKGLSPPKTPMPGLEPSLPPTAYPNWTVDSISSLESTPEPDYESSRPSTSRSTQTSASSFSHFSLASHEDRSDTFGREAKDDDNCLLTLPEDAPSHHQAGPRGKARKAPWTKAMSDHLWSTFMLYLQDPKVTPFRMGKSGIPPSGVCLRVAREAKRSWKGSKALSKAANSGEGAKSGSATPTAESSGTFIQWPHTCAATRAHLRELCRLKASSRANNYKFMSRSITPFNQAAARHWNRRSTPARSPVPFATQDMSMSLALSTSESMQPNGPLAQLTASKPEPPPEPSRSPMLAGQTLGTFDDEPSFAERRRLGSPFGSSSYGPSSSGSLAAVLGLSGSIPRRQSHTVGPRRTLQSPVRLSRSGTQKRRHTQSGAPRHRPSIISDLWLDPHTINAATAAAADTTAIKEPKSATLPNYNGDTFITPRAPPVPALTSSISMPNVGAQVDVSALPPPPRLGSPFTAESSSFSFPHRVHRMHQGGSIDLGVLGRPFATVQELSSDSGAGLSRNNLADRLAYIDQRLKELRQKDPSHQSEPAL</sequence>
<feature type="region of interest" description="Disordered" evidence="1">
    <location>
        <begin position="1"/>
        <end position="42"/>
    </location>
</feature>
<comment type="caution">
    <text evidence="2">The sequence shown here is derived from an EMBL/GenBank/DDBJ whole genome shotgun (WGS) entry which is preliminary data.</text>
</comment>
<feature type="compositionally biased region" description="Polar residues" evidence="1">
    <location>
        <begin position="463"/>
        <end position="474"/>
    </location>
</feature>
<evidence type="ECO:0000256" key="1">
    <source>
        <dbReference type="SAM" id="MobiDB-lite"/>
    </source>
</evidence>
<feature type="region of interest" description="Disordered" evidence="1">
    <location>
        <begin position="451"/>
        <end position="490"/>
    </location>
</feature>
<feature type="region of interest" description="Disordered" evidence="1">
    <location>
        <begin position="270"/>
        <end position="297"/>
    </location>
</feature>
<feature type="compositionally biased region" description="Polar residues" evidence="1">
    <location>
        <begin position="288"/>
        <end position="297"/>
    </location>
</feature>
<dbReference type="AlphaFoldDB" id="A0AAJ0M5M7"/>